<protein>
    <submittedName>
        <fullName evidence="1">Uncharacterized protein</fullName>
    </submittedName>
</protein>
<sequence length="88" mass="9740">MLHPYFAGAFRADGLQYFSEDRIGVIIHTTVLFCLIQNLQRTLRIASIQSGLGFAGVKRRILTAGIDMLYPYLLARTGSTHPAETTAL</sequence>
<reference evidence="2" key="1">
    <citation type="submission" date="2016-10" db="EMBL/GenBank/DDBJ databases">
        <authorList>
            <person name="Varghese N."/>
            <person name="Submissions S."/>
        </authorList>
    </citation>
    <scope>NUCLEOTIDE SEQUENCE [LARGE SCALE GENOMIC DNA]</scope>
    <source>
        <strain evidence="2">Nm44</strain>
    </source>
</reference>
<dbReference type="EMBL" id="FOUB01000069">
    <property type="protein sequence ID" value="SFM91454.1"/>
    <property type="molecule type" value="Genomic_DNA"/>
</dbReference>
<evidence type="ECO:0000313" key="1">
    <source>
        <dbReference type="EMBL" id="SFM91454.1"/>
    </source>
</evidence>
<proteinExistence type="predicted"/>
<dbReference type="AlphaFoldDB" id="A0A1I4UR39"/>
<gene>
    <name evidence="1" type="ORF">SAMN05421863_10691</name>
</gene>
<organism evidence="1 2">
    <name type="scientific">Nitrosomonas communis</name>
    <dbReference type="NCBI Taxonomy" id="44574"/>
    <lineage>
        <taxon>Bacteria</taxon>
        <taxon>Pseudomonadati</taxon>
        <taxon>Pseudomonadota</taxon>
        <taxon>Betaproteobacteria</taxon>
        <taxon>Nitrosomonadales</taxon>
        <taxon>Nitrosomonadaceae</taxon>
        <taxon>Nitrosomonas</taxon>
    </lineage>
</organism>
<accession>A0A1I4UR39</accession>
<evidence type="ECO:0000313" key="2">
    <source>
        <dbReference type="Proteomes" id="UP000183287"/>
    </source>
</evidence>
<dbReference type="Proteomes" id="UP000183287">
    <property type="component" value="Unassembled WGS sequence"/>
</dbReference>
<keyword evidence="2" id="KW-1185">Reference proteome</keyword>
<name>A0A1I4UR39_9PROT</name>